<dbReference type="Proteomes" id="UP000035682">
    <property type="component" value="Unplaced"/>
</dbReference>
<dbReference type="GO" id="GO:0006796">
    <property type="term" value="P:phosphate-containing compound metabolic process"/>
    <property type="evidence" value="ECO:0007669"/>
    <property type="project" value="UniProtKB-ARBA"/>
</dbReference>
<dbReference type="CTD" id="36382890"/>
<evidence type="ECO:0000256" key="3">
    <source>
        <dbReference type="ARBA" id="ARBA00022777"/>
    </source>
</evidence>
<keyword evidence="7 9" id="KW-0326">Glycosidase</keyword>
<dbReference type="GO" id="GO:0004730">
    <property type="term" value="F:pseudouridylate synthase activity"/>
    <property type="evidence" value="ECO:0007669"/>
    <property type="project" value="InterPro"/>
</dbReference>
<keyword evidence="1" id="KW-0808">Transferase</keyword>
<dbReference type="GeneID" id="36382890"/>
<keyword evidence="3 9" id="KW-0418">Kinase</keyword>
<dbReference type="PANTHER" id="PTHR42909:SF1">
    <property type="entry name" value="CARBOHYDRATE KINASE PFKB DOMAIN-CONTAINING PROTEIN"/>
    <property type="match status" value="1"/>
</dbReference>
<dbReference type="EMBL" id="LN609529">
    <property type="protein sequence ID" value="CEF70512.1"/>
    <property type="molecule type" value="Genomic_DNA"/>
</dbReference>
<dbReference type="PANTHER" id="PTHR42909">
    <property type="entry name" value="ZGC:136858"/>
    <property type="match status" value="1"/>
</dbReference>
<dbReference type="Pfam" id="PF04227">
    <property type="entry name" value="Indigoidine_A"/>
    <property type="match status" value="1"/>
</dbReference>
<evidence type="ECO:0000256" key="5">
    <source>
        <dbReference type="ARBA" id="ARBA00023211"/>
    </source>
</evidence>
<dbReference type="OrthoDB" id="198885at2759"/>
<dbReference type="GO" id="GO:0016301">
    <property type="term" value="F:kinase activity"/>
    <property type="evidence" value="ECO:0007669"/>
    <property type="project" value="UniProtKB-KW"/>
</dbReference>
<keyword evidence="6" id="KW-0456">Lyase</keyword>
<evidence type="ECO:0000313" key="12">
    <source>
        <dbReference type="WormBase" id="SRAE_2000514300"/>
    </source>
</evidence>
<dbReference type="Pfam" id="PF00294">
    <property type="entry name" value="PfkB"/>
    <property type="match status" value="1"/>
</dbReference>
<name>A0A090N0D8_STRRB</name>
<dbReference type="InterPro" id="IPR022830">
    <property type="entry name" value="Indigdn_synthA-like"/>
</dbReference>
<keyword evidence="2" id="KW-0479">Metal-binding</keyword>
<reference evidence="11" key="2">
    <citation type="submission" date="2020-12" db="UniProtKB">
        <authorList>
            <consortium name="WormBaseParasite"/>
        </authorList>
    </citation>
    <scope>IDENTIFICATION</scope>
</reference>
<proteinExistence type="inferred from homology"/>
<dbReference type="InterPro" id="IPR029056">
    <property type="entry name" value="Ribokinase-like"/>
</dbReference>
<dbReference type="RefSeq" id="XP_024509709.1">
    <property type="nucleotide sequence ID" value="XM_024644116.1"/>
</dbReference>
<evidence type="ECO:0000256" key="7">
    <source>
        <dbReference type="ARBA" id="ARBA00023295"/>
    </source>
</evidence>
<dbReference type="InterPro" id="IPR011611">
    <property type="entry name" value="PfkB_dom"/>
</dbReference>
<dbReference type="STRING" id="34506.A0A090N0D8"/>
<keyword evidence="10" id="KW-1185">Reference proteome</keyword>
<dbReference type="InterPro" id="IPR007342">
    <property type="entry name" value="PsuG"/>
</dbReference>
<evidence type="ECO:0000256" key="2">
    <source>
        <dbReference type="ARBA" id="ARBA00022723"/>
    </source>
</evidence>
<dbReference type="GO" id="GO:0005737">
    <property type="term" value="C:cytoplasm"/>
    <property type="evidence" value="ECO:0007669"/>
    <property type="project" value="TreeGrafter"/>
</dbReference>
<reference evidence="9 10" key="1">
    <citation type="submission" date="2014-09" db="EMBL/GenBank/DDBJ databases">
        <authorList>
            <person name="Martin A.A."/>
        </authorList>
    </citation>
    <scope>NUCLEOTIDE SEQUENCE</scope>
    <source>
        <strain evidence="10">ED321</strain>
        <strain evidence="9">ED321 Heterogonic</strain>
    </source>
</reference>
<dbReference type="Gene3D" id="3.40.1190.20">
    <property type="match status" value="1"/>
</dbReference>
<dbReference type="SUPFAM" id="SSF110581">
    <property type="entry name" value="Indigoidine synthase A-like"/>
    <property type="match status" value="1"/>
</dbReference>
<evidence type="ECO:0000259" key="8">
    <source>
        <dbReference type="Pfam" id="PF00294"/>
    </source>
</evidence>
<organism evidence="9">
    <name type="scientific">Strongyloides ratti</name>
    <name type="common">Parasitic roundworm</name>
    <dbReference type="NCBI Taxonomy" id="34506"/>
    <lineage>
        <taxon>Eukaryota</taxon>
        <taxon>Metazoa</taxon>
        <taxon>Ecdysozoa</taxon>
        <taxon>Nematoda</taxon>
        <taxon>Chromadorea</taxon>
        <taxon>Rhabditida</taxon>
        <taxon>Tylenchina</taxon>
        <taxon>Panagrolaimomorpha</taxon>
        <taxon>Strongyloidoidea</taxon>
        <taxon>Strongyloididae</taxon>
        <taxon>Strongyloides</taxon>
    </lineage>
</organism>
<dbReference type="InterPro" id="IPR002173">
    <property type="entry name" value="Carboh/pur_kinase_PfkB_CS"/>
</dbReference>
<evidence type="ECO:0000313" key="10">
    <source>
        <dbReference type="Proteomes" id="UP000035682"/>
    </source>
</evidence>
<evidence type="ECO:0000256" key="6">
    <source>
        <dbReference type="ARBA" id="ARBA00023239"/>
    </source>
</evidence>
<dbReference type="OMA" id="FMLERVR"/>
<dbReference type="WormBase" id="SRAE_2000514300">
    <property type="protein sequence ID" value="SRP09793"/>
    <property type="gene ID" value="WBGene00265397"/>
</dbReference>
<evidence type="ECO:0000256" key="1">
    <source>
        <dbReference type="ARBA" id="ARBA00022679"/>
    </source>
</evidence>
<gene>
    <name evidence="9 11 12" type="ORF">SRAE_2000514300</name>
</gene>
<dbReference type="SUPFAM" id="SSF53613">
    <property type="entry name" value="Ribokinase-like"/>
    <property type="match status" value="1"/>
</dbReference>
<evidence type="ECO:0000313" key="11">
    <source>
        <dbReference type="WBParaSite" id="SRAE_2000514300.1"/>
    </source>
</evidence>
<sequence>MIRLTLPLINFKRKINVKINFPNFINISKEVKEGLINNKPIVALESTVITHGLPYPDNIKLGKELENIVRNENCIPATISLMNGKINIGTSENDLEKLGYPDNGAVKVSTRDISNTIVSKRLGGTTVAATMFLSNLVGIKFFATGGIGGVHRHVEETFDISCDLIELGRTPVVVICSGAKSILDIPKTLEFLETQGVNVIVNDDDCDFPGFFVPKTGFKGCYGEKNLMKIAEIVKVNEEIGSKSGILVSVPIPKEASVNGMEVEIAIKKALKESREKNIDGKEVTPFILKKVRELTKGTSLVSNVALLKNNAKIASILAGKYFEILKNDNKNIIKSFDVKNEEVDTRSQVTVIGACLIDIDAVVDMKIENTGASYPGNVYLKPGGVGRNHADALTKLGISATLISAIGQDQFGIAMENFCKHMNMNNVLRIHSLSTPVYSGLTTQGNVFCGIISLGNIMSYISPEYLKEKEDIISNSEYIILDGNLSEESIKKATEIVQFYNKKLWYEPTDMFKS</sequence>
<accession>A0A090N0D8</accession>
<protein>
    <submittedName>
        <fullName evidence="9">Pseudouridine-5'-phosphate glycosidase family and Carbohydrate kinase PfkB domain-containing protein</fullName>
    </submittedName>
</protein>
<dbReference type="PROSITE" id="PS00583">
    <property type="entry name" value="PFKB_KINASES_1"/>
    <property type="match status" value="1"/>
</dbReference>
<dbReference type="AlphaFoldDB" id="A0A090N0D8"/>
<dbReference type="GO" id="GO:0046872">
    <property type="term" value="F:metal ion binding"/>
    <property type="evidence" value="ECO:0007669"/>
    <property type="project" value="UniProtKB-KW"/>
</dbReference>
<dbReference type="HAMAP" id="MF_01876">
    <property type="entry name" value="PsiMP_glycosidase"/>
    <property type="match status" value="1"/>
</dbReference>
<dbReference type="eggNOG" id="KOG3009">
    <property type="taxonomic scope" value="Eukaryota"/>
</dbReference>
<feature type="domain" description="Carbohydrate kinase PfkB" evidence="8">
    <location>
        <begin position="349"/>
        <end position="502"/>
    </location>
</feature>
<evidence type="ECO:0000256" key="4">
    <source>
        <dbReference type="ARBA" id="ARBA00022801"/>
    </source>
</evidence>
<keyword evidence="4" id="KW-0378">Hydrolase</keyword>
<evidence type="ECO:0000313" key="9">
    <source>
        <dbReference type="EMBL" id="CEF70512.1"/>
    </source>
</evidence>
<keyword evidence="5" id="KW-0464">Manganese</keyword>
<dbReference type="GO" id="GO:0016798">
    <property type="term" value="F:hydrolase activity, acting on glycosyl bonds"/>
    <property type="evidence" value="ECO:0007669"/>
    <property type="project" value="UniProtKB-KW"/>
</dbReference>
<dbReference type="Gene3D" id="3.40.1790.10">
    <property type="entry name" value="Indigoidine synthase domain"/>
    <property type="match status" value="1"/>
</dbReference>
<dbReference type="WBParaSite" id="SRAE_2000514300.1">
    <property type="protein sequence ID" value="SRAE_2000514300.1"/>
    <property type="gene ID" value="WBGene00265397"/>
</dbReference>